<dbReference type="Proteomes" id="UP000887159">
    <property type="component" value="Unassembled WGS sequence"/>
</dbReference>
<feature type="compositionally biased region" description="Basic and acidic residues" evidence="1">
    <location>
        <begin position="13"/>
        <end position="25"/>
    </location>
</feature>
<comment type="caution">
    <text evidence="2">The sequence shown here is derived from an EMBL/GenBank/DDBJ whole genome shotgun (WGS) entry which is preliminary data.</text>
</comment>
<dbReference type="EMBL" id="BMAU01021371">
    <property type="protein sequence ID" value="GFY25571.1"/>
    <property type="molecule type" value="Genomic_DNA"/>
</dbReference>
<evidence type="ECO:0000313" key="2">
    <source>
        <dbReference type="EMBL" id="GFY25571.1"/>
    </source>
</evidence>
<name>A0A8X6W0F6_TRICX</name>
<reference evidence="2" key="1">
    <citation type="submission" date="2020-08" db="EMBL/GenBank/DDBJ databases">
        <title>Multicomponent nature underlies the extraordinary mechanical properties of spider dragline silk.</title>
        <authorList>
            <person name="Kono N."/>
            <person name="Nakamura H."/>
            <person name="Mori M."/>
            <person name="Yoshida Y."/>
            <person name="Ohtoshi R."/>
            <person name="Malay A.D."/>
            <person name="Moran D.A.P."/>
            <person name="Tomita M."/>
            <person name="Numata K."/>
            <person name="Arakawa K."/>
        </authorList>
    </citation>
    <scope>NUCLEOTIDE SEQUENCE</scope>
</reference>
<gene>
    <name evidence="2" type="primary">NCL1_19175</name>
    <name evidence="2" type="ORF">TNCV_2486911</name>
</gene>
<accession>A0A8X6W0F6</accession>
<protein>
    <submittedName>
        <fullName evidence="2">Uncharacterized protein</fullName>
    </submittedName>
</protein>
<proteinExistence type="predicted"/>
<feature type="region of interest" description="Disordered" evidence="1">
    <location>
        <begin position="1"/>
        <end position="25"/>
    </location>
</feature>
<dbReference type="AlphaFoldDB" id="A0A8X6W0F6"/>
<evidence type="ECO:0000256" key="1">
    <source>
        <dbReference type="SAM" id="MobiDB-lite"/>
    </source>
</evidence>
<sequence length="168" mass="18984">MQCASSMDEVEADQTREGPDEVMDINHDSKSKFEKSDEHETLNVPNVTYISVHWVFIVTNLWPPLYFSVSCGSPVVKVSDHGKYVMSLNPVPLKSRRVGTQCALNQSRAQKSSRWWGVLIRRGGASSGVIRVTSPWLKMTRSVTKSPRIPEQRNVNILSLTCIFRSVY</sequence>
<organism evidence="2 3">
    <name type="scientific">Trichonephila clavipes</name>
    <name type="common">Golden silk orbweaver</name>
    <name type="synonym">Nephila clavipes</name>
    <dbReference type="NCBI Taxonomy" id="2585209"/>
    <lineage>
        <taxon>Eukaryota</taxon>
        <taxon>Metazoa</taxon>
        <taxon>Ecdysozoa</taxon>
        <taxon>Arthropoda</taxon>
        <taxon>Chelicerata</taxon>
        <taxon>Arachnida</taxon>
        <taxon>Araneae</taxon>
        <taxon>Araneomorphae</taxon>
        <taxon>Entelegynae</taxon>
        <taxon>Araneoidea</taxon>
        <taxon>Nephilidae</taxon>
        <taxon>Trichonephila</taxon>
    </lineage>
</organism>
<evidence type="ECO:0000313" key="3">
    <source>
        <dbReference type="Proteomes" id="UP000887159"/>
    </source>
</evidence>
<keyword evidence="3" id="KW-1185">Reference proteome</keyword>